<proteinExistence type="predicted"/>
<evidence type="ECO:0000313" key="2">
    <source>
        <dbReference type="Proteomes" id="UP000694387"/>
    </source>
</evidence>
<reference evidence="1" key="2">
    <citation type="submission" date="2025-08" db="UniProtKB">
        <authorList>
            <consortium name="Ensembl"/>
        </authorList>
    </citation>
    <scope>IDENTIFICATION</scope>
</reference>
<name>A0A9L0JIU2_EQUAS</name>
<evidence type="ECO:0000313" key="1">
    <source>
        <dbReference type="Ensembl" id="ENSEASP00005049110.1"/>
    </source>
</evidence>
<keyword evidence="2" id="KW-1185">Reference proteome</keyword>
<reference evidence="1 2" key="1">
    <citation type="journal article" date="2020" name="Nat. Commun.">
        <title>Donkey genomes provide new insights into domestication and selection for coat color.</title>
        <authorList>
            <person name="Wang"/>
            <person name="C."/>
            <person name="Li"/>
            <person name="H."/>
            <person name="Guo"/>
            <person name="Y."/>
            <person name="Huang"/>
            <person name="J."/>
            <person name="Sun"/>
            <person name="Y."/>
            <person name="Min"/>
            <person name="J."/>
            <person name="Wang"/>
            <person name="J."/>
            <person name="Fang"/>
            <person name="X."/>
            <person name="Zhao"/>
            <person name="Z."/>
            <person name="Wang"/>
            <person name="S."/>
            <person name="Zhang"/>
            <person name="Y."/>
            <person name="Liu"/>
            <person name="Q."/>
            <person name="Jiang"/>
            <person name="Q."/>
            <person name="Wang"/>
            <person name="X."/>
            <person name="Guo"/>
            <person name="Y."/>
            <person name="Yang"/>
            <person name="C."/>
            <person name="Wang"/>
            <person name="Y."/>
            <person name="Tian"/>
            <person name="F."/>
            <person name="Zhuang"/>
            <person name="G."/>
            <person name="Fan"/>
            <person name="Y."/>
            <person name="Gao"/>
            <person name="Q."/>
            <person name="Li"/>
            <person name="Y."/>
            <person name="Ju"/>
            <person name="Z."/>
            <person name="Li"/>
            <person name="J."/>
            <person name="Li"/>
            <person name="R."/>
            <person name="Hou"/>
            <person name="M."/>
            <person name="Yang"/>
            <person name="G."/>
            <person name="Liu"/>
            <person name="G."/>
            <person name="Liu"/>
            <person name="W."/>
            <person name="Guo"/>
            <person name="J."/>
            <person name="Pan"/>
            <person name="S."/>
            <person name="Fan"/>
            <person name="G."/>
            <person name="Zhang"/>
            <person name="W."/>
            <person name="Zhang"/>
            <person name="R."/>
            <person name="Yu"/>
            <person name="J."/>
            <person name="Zhang"/>
            <person name="X."/>
            <person name="Yin"/>
            <person name="Q."/>
            <person name="Ji"/>
            <person name="C."/>
            <person name="Jin"/>
            <person name="Y."/>
            <person name="Yue"/>
            <person name="G."/>
            <person name="Liu"/>
            <person name="M."/>
            <person name="Xu"/>
            <person name="J."/>
            <person name="Liu"/>
            <person name="S."/>
            <person name="Jordana"/>
            <person name="J."/>
            <person name="Noce"/>
            <person name="A."/>
            <person name="Amills"/>
            <person name="M."/>
            <person name="Wu"/>
            <person name="D.D."/>
            <person name="Li"/>
            <person name="S."/>
            <person name="Zhou"/>
            <person name="X. and Zhong"/>
            <person name="J."/>
        </authorList>
    </citation>
    <scope>NUCLEOTIDE SEQUENCE [LARGE SCALE GENOMIC DNA]</scope>
</reference>
<protein>
    <submittedName>
        <fullName evidence="1">Uncharacterized protein</fullName>
    </submittedName>
</protein>
<accession>A0A9L0JIU2</accession>
<dbReference type="GeneTree" id="ENSGT01100000266923"/>
<dbReference type="Ensembl" id="ENSEAST00005068123.1">
    <property type="protein sequence ID" value="ENSEASP00005049110.1"/>
    <property type="gene ID" value="ENSEASG00005024243.1"/>
</dbReference>
<dbReference type="Proteomes" id="UP000694387">
    <property type="component" value="Chromosome 5"/>
</dbReference>
<reference evidence="1" key="3">
    <citation type="submission" date="2025-09" db="UniProtKB">
        <authorList>
            <consortium name="Ensembl"/>
        </authorList>
    </citation>
    <scope>IDENTIFICATION</scope>
</reference>
<organism evidence="1 2">
    <name type="scientific">Equus asinus</name>
    <name type="common">Donkey</name>
    <name type="synonym">Equus africanus asinus</name>
    <dbReference type="NCBI Taxonomy" id="9793"/>
    <lineage>
        <taxon>Eukaryota</taxon>
        <taxon>Metazoa</taxon>
        <taxon>Chordata</taxon>
        <taxon>Craniata</taxon>
        <taxon>Vertebrata</taxon>
        <taxon>Euteleostomi</taxon>
        <taxon>Mammalia</taxon>
        <taxon>Eutheria</taxon>
        <taxon>Laurasiatheria</taxon>
        <taxon>Perissodactyla</taxon>
        <taxon>Equidae</taxon>
        <taxon>Equus</taxon>
    </lineage>
</organism>
<dbReference type="AlphaFoldDB" id="A0A9L0JIU2"/>
<sequence length="55" mass="6123">MATPTVPCHTTSQKMRWLLTWNLLRTCMNCTGRSLQMSSSRAGTLQAMTSQSTLC</sequence>